<proteinExistence type="inferred from homology"/>
<dbReference type="InterPro" id="IPR023395">
    <property type="entry name" value="MCP_dom_sf"/>
</dbReference>
<comment type="caution">
    <text evidence="11">The sequence shown here is derived from an EMBL/GenBank/DDBJ whole genome shotgun (WGS) entry which is preliminary data.</text>
</comment>
<organism evidence="11 12">
    <name type="scientific">Triparma laevis f. inornata</name>
    <dbReference type="NCBI Taxonomy" id="1714386"/>
    <lineage>
        <taxon>Eukaryota</taxon>
        <taxon>Sar</taxon>
        <taxon>Stramenopiles</taxon>
        <taxon>Ochrophyta</taxon>
        <taxon>Bolidophyceae</taxon>
        <taxon>Parmales</taxon>
        <taxon>Triparmaceae</taxon>
        <taxon>Triparma</taxon>
    </lineage>
</organism>
<evidence type="ECO:0000313" key="11">
    <source>
        <dbReference type="EMBL" id="GMH76058.1"/>
    </source>
</evidence>
<accession>A0A9W7AVX7</accession>
<keyword evidence="4 8" id="KW-0812">Transmembrane</keyword>
<gene>
    <name evidence="11" type="ORF">TL16_g06958</name>
</gene>
<evidence type="ECO:0000313" key="12">
    <source>
        <dbReference type="Proteomes" id="UP001162640"/>
    </source>
</evidence>
<dbReference type="Pfam" id="PF00153">
    <property type="entry name" value="Mito_carr"/>
    <property type="match status" value="3"/>
</dbReference>
<dbReference type="InterPro" id="IPR018108">
    <property type="entry name" value="MCP_transmembrane"/>
</dbReference>
<comment type="subcellular location">
    <subcellularLocation>
        <location evidence="1">Membrane</location>
        <topology evidence="1">Multi-pass membrane protein</topology>
    </subcellularLocation>
</comment>
<dbReference type="GO" id="GO:0016020">
    <property type="term" value="C:membrane"/>
    <property type="evidence" value="ECO:0007669"/>
    <property type="project" value="UniProtKB-SubCell"/>
</dbReference>
<evidence type="ECO:0000256" key="7">
    <source>
        <dbReference type="ARBA" id="ARBA00023136"/>
    </source>
</evidence>
<keyword evidence="10" id="KW-0732">Signal</keyword>
<reference evidence="12" key="1">
    <citation type="journal article" date="2023" name="Commun. Biol.">
        <title>Genome analysis of Parmales, the sister group of diatoms, reveals the evolutionary specialization of diatoms from phago-mixotrophs to photoautotrophs.</title>
        <authorList>
            <person name="Ban H."/>
            <person name="Sato S."/>
            <person name="Yoshikawa S."/>
            <person name="Yamada K."/>
            <person name="Nakamura Y."/>
            <person name="Ichinomiya M."/>
            <person name="Sato N."/>
            <person name="Blanc-Mathieu R."/>
            <person name="Endo H."/>
            <person name="Kuwata A."/>
            <person name="Ogata H."/>
        </authorList>
    </citation>
    <scope>NUCLEOTIDE SEQUENCE [LARGE SCALE GENOMIC DNA]</scope>
</reference>
<evidence type="ECO:0000256" key="8">
    <source>
        <dbReference type="PROSITE-ProRule" id="PRU00282"/>
    </source>
</evidence>
<protein>
    <recommendedName>
        <fullName evidence="13">Mitochondrial carrier protein</fullName>
    </recommendedName>
</protein>
<dbReference type="Gene3D" id="1.50.40.10">
    <property type="entry name" value="Mitochondrial carrier domain"/>
    <property type="match status" value="1"/>
</dbReference>
<name>A0A9W7AVX7_9STRA</name>
<dbReference type="AlphaFoldDB" id="A0A9W7AVX7"/>
<keyword evidence="5" id="KW-0677">Repeat</keyword>
<evidence type="ECO:0008006" key="13">
    <source>
        <dbReference type="Google" id="ProtNLM"/>
    </source>
</evidence>
<sequence length="332" mass="35648">MQCHILLLVFIAFITISSPLAGARPTMTTSSSPVKYNQSRLISSLKNGLASGMSAGCVKLCLAPFDTIKTLQQHSRTVDGSAALTFAGAARALIKRGGIGELYSGVAVTVLGSMPSVGLYFGVYHFCKKRGAELIKEMECPHPLMQTANIAMAAAIGNTVASFSRVPYEVVKQKLQTGLYSSTYTAITSMYADAGMLAFFPKGGVTIQMIRDIPYAVFTLLAYEFLQTNWAQKNNPTSETPVWKNMVAGAAAGGFGSLLTNPMDVVKTRIQTDPTMYNGIIDCAFSTLSEGPSAFMRGSVPRLMHKIPANGLFFVCYEMFRAILGVEGPAPR</sequence>
<keyword evidence="7 8" id="KW-0472">Membrane</keyword>
<evidence type="ECO:0000256" key="1">
    <source>
        <dbReference type="ARBA" id="ARBA00004141"/>
    </source>
</evidence>
<comment type="similarity">
    <text evidence="2 9">Belongs to the mitochondrial carrier (TC 2.A.29) family.</text>
</comment>
<feature type="chain" id="PRO_5040795778" description="Mitochondrial carrier protein" evidence="10">
    <location>
        <begin position="24"/>
        <end position="332"/>
    </location>
</feature>
<evidence type="ECO:0000256" key="5">
    <source>
        <dbReference type="ARBA" id="ARBA00022737"/>
    </source>
</evidence>
<dbReference type="Proteomes" id="UP001162640">
    <property type="component" value="Unassembled WGS sequence"/>
</dbReference>
<dbReference type="PROSITE" id="PS50920">
    <property type="entry name" value="SOLCAR"/>
    <property type="match status" value="3"/>
</dbReference>
<keyword evidence="6" id="KW-1133">Transmembrane helix</keyword>
<feature type="repeat" description="Solcar" evidence="8">
    <location>
        <begin position="240"/>
        <end position="323"/>
    </location>
</feature>
<feature type="repeat" description="Solcar" evidence="8">
    <location>
        <begin position="42"/>
        <end position="130"/>
    </location>
</feature>
<evidence type="ECO:0000256" key="6">
    <source>
        <dbReference type="ARBA" id="ARBA00022989"/>
    </source>
</evidence>
<evidence type="ECO:0000256" key="9">
    <source>
        <dbReference type="RuleBase" id="RU000488"/>
    </source>
</evidence>
<evidence type="ECO:0000256" key="2">
    <source>
        <dbReference type="ARBA" id="ARBA00006375"/>
    </source>
</evidence>
<feature type="repeat" description="Solcar" evidence="8">
    <location>
        <begin position="145"/>
        <end position="229"/>
    </location>
</feature>
<keyword evidence="3 9" id="KW-0813">Transport</keyword>
<evidence type="ECO:0000256" key="10">
    <source>
        <dbReference type="SAM" id="SignalP"/>
    </source>
</evidence>
<feature type="signal peptide" evidence="10">
    <location>
        <begin position="1"/>
        <end position="23"/>
    </location>
</feature>
<dbReference type="PANTHER" id="PTHR45667">
    <property type="entry name" value="S-ADENOSYLMETHIONINE MITOCHONDRIAL CARRIER PROTEIN"/>
    <property type="match status" value="1"/>
</dbReference>
<evidence type="ECO:0000256" key="3">
    <source>
        <dbReference type="ARBA" id="ARBA00022448"/>
    </source>
</evidence>
<evidence type="ECO:0000256" key="4">
    <source>
        <dbReference type="ARBA" id="ARBA00022692"/>
    </source>
</evidence>
<dbReference type="SUPFAM" id="SSF103506">
    <property type="entry name" value="Mitochondrial carrier"/>
    <property type="match status" value="1"/>
</dbReference>
<dbReference type="EMBL" id="BLQM01000215">
    <property type="protein sequence ID" value="GMH76058.1"/>
    <property type="molecule type" value="Genomic_DNA"/>
</dbReference>